<dbReference type="InterPro" id="IPR007627">
    <property type="entry name" value="RNA_pol_sigma70_r2"/>
</dbReference>
<dbReference type="NCBIfam" id="TIGR02937">
    <property type="entry name" value="sigma70-ECF"/>
    <property type="match status" value="1"/>
</dbReference>
<dbReference type="SUPFAM" id="SSF88946">
    <property type="entry name" value="Sigma2 domain of RNA polymerase sigma factors"/>
    <property type="match status" value="1"/>
</dbReference>
<protein>
    <submittedName>
        <fullName evidence="8">Sigma-70 family RNA polymerase sigma factor</fullName>
    </submittedName>
</protein>
<accession>A0A9X2BYJ0</accession>
<evidence type="ECO:0000256" key="2">
    <source>
        <dbReference type="ARBA" id="ARBA00023015"/>
    </source>
</evidence>
<dbReference type="EMBL" id="JAJLJH010000001">
    <property type="protein sequence ID" value="MCK9685457.1"/>
    <property type="molecule type" value="Genomic_DNA"/>
</dbReference>
<dbReference type="GO" id="GO:0003677">
    <property type="term" value="F:DNA binding"/>
    <property type="evidence" value="ECO:0007669"/>
    <property type="project" value="InterPro"/>
</dbReference>
<comment type="caution">
    <text evidence="8">The sequence shown here is derived from an EMBL/GenBank/DDBJ whole genome shotgun (WGS) entry which is preliminary data.</text>
</comment>
<proteinExistence type="inferred from homology"/>
<organism evidence="8 9">
    <name type="scientific">Scleromatobacter humisilvae</name>
    <dbReference type="NCBI Taxonomy" id="2897159"/>
    <lineage>
        <taxon>Bacteria</taxon>
        <taxon>Pseudomonadati</taxon>
        <taxon>Pseudomonadota</taxon>
        <taxon>Betaproteobacteria</taxon>
        <taxon>Burkholderiales</taxon>
        <taxon>Sphaerotilaceae</taxon>
        <taxon>Scleromatobacter</taxon>
    </lineage>
</organism>
<evidence type="ECO:0000259" key="6">
    <source>
        <dbReference type="Pfam" id="PF04542"/>
    </source>
</evidence>
<keyword evidence="3" id="KW-0731">Sigma factor</keyword>
<evidence type="ECO:0000259" key="7">
    <source>
        <dbReference type="Pfam" id="PF08281"/>
    </source>
</evidence>
<evidence type="ECO:0000313" key="8">
    <source>
        <dbReference type="EMBL" id="MCK9685457.1"/>
    </source>
</evidence>
<dbReference type="InterPro" id="IPR013325">
    <property type="entry name" value="RNA_pol_sigma_r2"/>
</dbReference>
<dbReference type="Proteomes" id="UP001139353">
    <property type="component" value="Unassembled WGS sequence"/>
</dbReference>
<dbReference type="RefSeq" id="WP_275681460.1">
    <property type="nucleotide sequence ID" value="NZ_JAJLJH010000001.1"/>
</dbReference>
<keyword evidence="9" id="KW-1185">Reference proteome</keyword>
<feature type="domain" description="RNA polymerase sigma factor 70 region 4 type 2" evidence="7">
    <location>
        <begin position="146"/>
        <end position="198"/>
    </location>
</feature>
<dbReference type="Pfam" id="PF04542">
    <property type="entry name" value="Sigma70_r2"/>
    <property type="match status" value="1"/>
</dbReference>
<dbReference type="AlphaFoldDB" id="A0A9X2BYJ0"/>
<evidence type="ECO:0000256" key="3">
    <source>
        <dbReference type="ARBA" id="ARBA00023082"/>
    </source>
</evidence>
<evidence type="ECO:0000313" key="9">
    <source>
        <dbReference type="Proteomes" id="UP001139353"/>
    </source>
</evidence>
<evidence type="ECO:0000256" key="1">
    <source>
        <dbReference type="ARBA" id="ARBA00010641"/>
    </source>
</evidence>
<dbReference type="Pfam" id="PF08281">
    <property type="entry name" value="Sigma70_r4_2"/>
    <property type="match status" value="1"/>
</dbReference>
<reference evidence="8" key="1">
    <citation type="submission" date="2021-11" db="EMBL/GenBank/DDBJ databases">
        <title>BS-T2-15 a new species belonging to the Comamonadaceae family isolated from the soil of a French oak forest.</title>
        <authorList>
            <person name="Mieszkin S."/>
            <person name="Alain K."/>
        </authorList>
    </citation>
    <scope>NUCLEOTIDE SEQUENCE</scope>
    <source>
        <strain evidence="8">BS-T2-15</strain>
    </source>
</reference>
<keyword evidence="4" id="KW-0804">Transcription</keyword>
<dbReference type="InterPro" id="IPR039425">
    <property type="entry name" value="RNA_pol_sigma-70-like"/>
</dbReference>
<dbReference type="InterPro" id="IPR013324">
    <property type="entry name" value="RNA_pol_sigma_r3/r4-like"/>
</dbReference>
<dbReference type="GO" id="GO:0016987">
    <property type="term" value="F:sigma factor activity"/>
    <property type="evidence" value="ECO:0007669"/>
    <property type="project" value="UniProtKB-KW"/>
</dbReference>
<dbReference type="PANTHER" id="PTHR43133">
    <property type="entry name" value="RNA POLYMERASE ECF-TYPE SIGMA FACTO"/>
    <property type="match status" value="1"/>
</dbReference>
<evidence type="ECO:0000256" key="4">
    <source>
        <dbReference type="ARBA" id="ARBA00023163"/>
    </source>
</evidence>
<comment type="similarity">
    <text evidence="1">Belongs to the sigma-70 factor family. ECF subfamily.</text>
</comment>
<dbReference type="GO" id="GO:0006352">
    <property type="term" value="P:DNA-templated transcription initiation"/>
    <property type="evidence" value="ECO:0007669"/>
    <property type="project" value="InterPro"/>
</dbReference>
<dbReference type="InterPro" id="IPR013249">
    <property type="entry name" value="RNA_pol_sigma70_r4_t2"/>
</dbReference>
<sequence>MTAAALKGADELETRLTDWLARCALGDRQAFRLLYEATSPRLLGVVAQLVGRGALAEDLLQDVYVRIWKAAGQYRAGAGSPMAWMAATARYRAIDHLRSRGARPEVAIADLPSHAGSEDGDDDPTHRMPDPGPGPAKRFEARSEAEAVQGCLGTLQGSQQQSISLAYYQGLSHGEIAAHLGAPLGSVKTWVRRGLIALKACLERCGWSGVAS</sequence>
<keyword evidence="2" id="KW-0805">Transcription regulation</keyword>
<feature type="region of interest" description="Disordered" evidence="5">
    <location>
        <begin position="108"/>
        <end position="138"/>
    </location>
</feature>
<name>A0A9X2BYJ0_9BURK</name>
<dbReference type="SUPFAM" id="SSF88659">
    <property type="entry name" value="Sigma3 and sigma4 domains of RNA polymerase sigma factors"/>
    <property type="match status" value="1"/>
</dbReference>
<gene>
    <name evidence="8" type="ORF">LPC04_07020</name>
</gene>
<dbReference type="InterPro" id="IPR014284">
    <property type="entry name" value="RNA_pol_sigma-70_dom"/>
</dbReference>
<dbReference type="CDD" id="cd06171">
    <property type="entry name" value="Sigma70_r4"/>
    <property type="match status" value="1"/>
</dbReference>
<evidence type="ECO:0000256" key="5">
    <source>
        <dbReference type="SAM" id="MobiDB-lite"/>
    </source>
</evidence>
<dbReference type="InterPro" id="IPR036388">
    <property type="entry name" value="WH-like_DNA-bd_sf"/>
</dbReference>
<dbReference type="Gene3D" id="1.10.10.10">
    <property type="entry name" value="Winged helix-like DNA-binding domain superfamily/Winged helix DNA-binding domain"/>
    <property type="match status" value="1"/>
</dbReference>
<dbReference type="Gene3D" id="1.10.1740.10">
    <property type="match status" value="1"/>
</dbReference>
<feature type="domain" description="RNA polymerase sigma-70 region 2" evidence="6">
    <location>
        <begin position="34"/>
        <end position="101"/>
    </location>
</feature>
<dbReference type="PANTHER" id="PTHR43133:SF62">
    <property type="entry name" value="RNA POLYMERASE SIGMA FACTOR SIGZ"/>
    <property type="match status" value="1"/>
</dbReference>